<dbReference type="InterPro" id="IPR007313">
    <property type="entry name" value="FxsA"/>
</dbReference>
<keyword evidence="2" id="KW-0812">Transmembrane</keyword>
<keyword evidence="4" id="KW-1185">Reference proteome</keyword>
<dbReference type="PANTHER" id="PTHR35335:SF1">
    <property type="entry name" value="UPF0716 PROTEIN FXSA"/>
    <property type="match status" value="1"/>
</dbReference>
<protein>
    <submittedName>
        <fullName evidence="3">UPF0716 protein FxsA</fullName>
    </submittedName>
</protein>
<dbReference type="EMBL" id="SNYK01000002">
    <property type="protein sequence ID" value="TDQ39347.1"/>
    <property type="molecule type" value="Genomic_DNA"/>
</dbReference>
<reference evidence="3 4" key="1">
    <citation type="submission" date="2019-03" db="EMBL/GenBank/DDBJ databases">
        <title>Genomic Encyclopedia of Type Strains, Phase IV (KMG-IV): sequencing the most valuable type-strain genomes for metagenomic binning, comparative biology and taxonomic classification.</title>
        <authorList>
            <person name="Goeker M."/>
        </authorList>
    </citation>
    <scope>NUCLEOTIDE SEQUENCE [LARGE SCALE GENOMIC DNA]</scope>
    <source>
        <strain evidence="3 4">DSM 28679</strain>
    </source>
</reference>
<organism evidence="3 4">
    <name type="scientific">Thiopseudomonas denitrificans</name>
    <dbReference type="NCBI Taxonomy" id="1501432"/>
    <lineage>
        <taxon>Bacteria</taxon>
        <taxon>Pseudomonadati</taxon>
        <taxon>Pseudomonadota</taxon>
        <taxon>Gammaproteobacteria</taxon>
        <taxon>Pseudomonadales</taxon>
        <taxon>Pseudomonadaceae</taxon>
        <taxon>Thiopseudomonas</taxon>
    </lineage>
</organism>
<dbReference type="PANTHER" id="PTHR35335">
    <property type="entry name" value="UPF0716 PROTEIN FXSA"/>
    <property type="match status" value="1"/>
</dbReference>
<dbReference type="OrthoDB" id="9792788at2"/>
<feature type="compositionally biased region" description="Basic and acidic residues" evidence="1">
    <location>
        <begin position="134"/>
        <end position="154"/>
    </location>
</feature>
<feature type="transmembrane region" description="Helical" evidence="2">
    <location>
        <begin position="31"/>
        <end position="55"/>
    </location>
</feature>
<dbReference type="GO" id="GO:0016020">
    <property type="term" value="C:membrane"/>
    <property type="evidence" value="ECO:0007669"/>
    <property type="project" value="InterPro"/>
</dbReference>
<evidence type="ECO:0000313" key="3">
    <source>
        <dbReference type="EMBL" id="TDQ39347.1"/>
    </source>
</evidence>
<dbReference type="Pfam" id="PF04186">
    <property type="entry name" value="FxsA"/>
    <property type="match status" value="1"/>
</dbReference>
<feature type="transmembrane region" description="Helical" evidence="2">
    <location>
        <begin position="6"/>
        <end position="24"/>
    </location>
</feature>
<dbReference type="AlphaFoldDB" id="A0A4V3D5A6"/>
<evidence type="ECO:0000313" key="4">
    <source>
        <dbReference type="Proteomes" id="UP000294575"/>
    </source>
</evidence>
<evidence type="ECO:0000256" key="2">
    <source>
        <dbReference type="SAM" id="Phobius"/>
    </source>
</evidence>
<proteinExistence type="predicted"/>
<accession>A0A4V3D5A6</accession>
<dbReference type="Proteomes" id="UP000294575">
    <property type="component" value="Unassembled WGS sequence"/>
</dbReference>
<dbReference type="RefSeq" id="WP_101497510.1">
    <property type="nucleotide sequence ID" value="NZ_LNJZ01000009.1"/>
</dbReference>
<dbReference type="NCBIfam" id="NF008528">
    <property type="entry name" value="PRK11463.1-2"/>
    <property type="match status" value="1"/>
</dbReference>
<sequence>MQGFLWFFLLLPLLELYVLIKVGSEIGALSVVLWIIFSAIAGIFCIRMAGVATAFSVRERMARGEVPDDAMLTGLLWVIGGVLLFIPGFISDAAGVLCILPVTRYWLIRRMRRGMPQADIRAGYGEYRQSRTQGSHDEREVHIIEGEYERKDKD</sequence>
<evidence type="ECO:0000256" key="1">
    <source>
        <dbReference type="SAM" id="MobiDB-lite"/>
    </source>
</evidence>
<name>A0A4V3D5A6_9GAMM</name>
<feature type="transmembrane region" description="Helical" evidence="2">
    <location>
        <begin position="75"/>
        <end position="107"/>
    </location>
</feature>
<keyword evidence="2" id="KW-1133">Transmembrane helix</keyword>
<gene>
    <name evidence="3" type="ORF">DFQ45_10235</name>
</gene>
<keyword evidence="2" id="KW-0472">Membrane</keyword>
<feature type="region of interest" description="Disordered" evidence="1">
    <location>
        <begin position="128"/>
        <end position="154"/>
    </location>
</feature>
<comment type="caution">
    <text evidence="3">The sequence shown here is derived from an EMBL/GenBank/DDBJ whole genome shotgun (WGS) entry which is preliminary data.</text>
</comment>